<keyword evidence="4" id="KW-1185">Reference proteome</keyword>
<dbReference type="EMBL" id="JAVHJL010000012">
    <property type="protein sequence ID" value="KAK6495776.1"/>
    <property type="molecule type" value="Genomic_DNA"/>
</dbReference>
<accession>A0AAV9VTA3</accession>
<reference evidence="3 4" key="1">
    <citation type="submission" date="2023-08" db="EMBL/GenBank/DDBJ databases">
        <authorList>
            <person name="Palmer J.M."/>
        </authorList>
    </citation>
    <scope>NUCLEOTIDE SEQUENCE [LARGE SCALE GENOMIC DNA]</scope>
    <source>
        <strain evidence="3 4">TWF481</strain>
    </source>
</reference>
<feature type="region of interest" description="Disordered" evidence="2">
    <location>
        <begin position="1"/>
        <end position="32"/>
    </location>
</feature>
<sequence length="443" mass="49481">MAEATMVQSPISLSSPSKRKREDAETMPSDLRAEAAKVVRKRLGHEKYQITFLIEKGANQTDSQSVAREPDPKRLRGALAGNGSKASPEAVVQTERENVSEQPQPKVTSIAIQTASSTQIARRCSLQPQSSNQQVTSPDLGTTTRPQVPKLTTPTPPRTMSLNTNGILEVDPMPPPANPSPTFPVAAPIPASPFTLTPLTPCGGQSGANRDEEQAKNTEKMKIAVMDMENQMRAWMSHATNGYLAVPNLRSEIRALKQKSEETESILRRELEEKTKLLWEKEERTLSLETKNVKLEKEIEDLRENANAQKEEWDSMQDRISTLEQELSGCRTTEKNLRHSESVVKDCYQRLGVEHDKLKESTDLDAKKSKETIDALEKTQSELEERLKVSTEAYASKEVVFGDTIMSLMAEKELIHNSLLEKNTFKLLQNVIKYQKENNSAAS</sequence>
<feature type="region of interest" description="Disordered" evidence="2">
    <location>
        <begin position="54"/>
        <end position="160"/>
    </location>
</feature>
<feature type="coiled-coil region" evidence="1">
    <location>
        <begin position="366"/>
        <end position="393"/>
    </location>
</feature>
<keyword evidence="1" id="KW-0175">Coiled coil</keyword>
<evidence type="ECO:0000256" key="2">
    <source>
        <dbReference type="SAM" id="MobiDB-lite"/>
    </source>
</evidence>
<protein>
    <submittedName>
        <fullName evidence="3">Uncharacterized protein</fullName>
    </submittedName>
</protein>
<organism evidence="3 4">
    <name type="scientific">Arthrobotrys musiformis</name>
    <dbReference type="NCBI Taxonomy" id="47236"/>
    <lineage>
        <taxon>Eukaryota</taxon>
        <taxon>Fungi</taxon>
        <taxon>Dikarya</taxon>
        <taxon>Ascomycota</taxon>
        <taxon>Pezizomycotina</taxon>
        <taxon>Orbiliomycetes</taxon>
        <taxon>Orbiliales</taxon>
        <taxon>Orbiliaceae</taxon>
        <taxon>Arthrobotrys</taxon>
    </lineage>
</organism>
<proteinExistence type="predicted"/>
<feature type="compositionally biased region" description="Polar residues" evidence="2">
    <location>
        <begin position="1"/>
        <end position="16"/>
    </location>
</feature>
<comment type="caution">
    <text evidence="3">The sequence shown here is derived from an EMBL/GenBank/DDBJ whole genome shotgun (WGS) entry which is preliminary data.</text>
</comment>
<dbReference type="Proteomes" id="UP001370758">
    <property type="component" value="Unassembled WGS sequence"/>
</dbReference>
<feature type="coiled-coil region" evidence="1">
    <location>
        <begin position="253"/>
        <end position="326"/>
    </location>
</feature>
<evidence type="ECO:0000256" key="1">
    <source>
        <dbReference type="SAM" id="Coils"/>
    </source>
</evidence>
<evidence type="ECO:0000313" key="4">
    <source>
        <dbReference type="Proteomes" id="UP001370758"/>
    </source>
</evidence>
<feature type="compositionally biased region" description="Polar residues" evidence="2">
    <location>
        <begin position="100"/>
        <end position="160"/>
    </location>
</feature>
<name>A0AAV9VTA3_9PEZI</name>
<evidence type="ECO:0000313" key="3">
    <source>
        <dbReference type="EMBL" id="KAK6495776.1"/>
    </source>
</evidence>
<dbReference type="AlphaFoldDB" id="A0AAV9VTA3"/>
<gene>
    <name evidence="3" type="ORF">TWF481_002822</name>
</gene>